<dbReference type="EnsemblMetazoa" id="BGLB009058-RB">
    <property type="protein sequence ID" value="BGLB009058-PB"/>
    <property type="gene ID" value="BGLB009058"/>
</dbReference>
<sequence length="1104" mass="122894">MTPQPSVVMVDSGGEGKMKESGGHPLPTNIRELLWEDKSRTLRELITSYRPPLAVKLKGGDLAKYCPVETNRETIAATLTNNISSISSIPPSLVTFTVGQDALPSPVSPSGPTDGPSATAVHGSADSCVRKPGKEETILQIHETKRKKIILARKMTWEKRQNDYIVSGEQVEIPVSLKGWLEVLPDDGRPVEYFDTIGGITSNKCKRFLLRTSAVCHLLIPEENGNSCWIPFEVKPGEVLTTGIVYTDSKKTKGAAQKNIFKRLLKQTKGKKDQELKYLQCFDTLAREIMVPFIVNGVFSPVGNSSVANYDAVYELQDLILAFGFPVNVQVVHNGNNKDGPQWPKGVLRLYGAREEEFAVVSKVKPDGGLSLTSDAASSDRFEIPVDKDLLFSRGVIKKKPTIKPKLGDLLTNVSEKKTFQPEVKEKDIMYSRASSEEKQTYSMNNQRKPILAKSLSVTSSTSIHISSSIATTLSESESTTSGKEIITGIATLETKNTEENVTEANVVNSVDVSKVADSGEATSKEIELPERIPKELKKSRSTGILDKLSVRKVKKERAKLKELKGDDVFSKRIARHELSYQEFFNGLDDEGMPAKRSEEVKAKQDDSGFGSSNGTYKSITFNGSNKSGTEPKLDSTAPIPQVGRKINMKERDLPPIPPDSPQHTQLLLPVTDVNGSKESLYEHLPPAPHPPHFHRSKSSDSPLLRKRFEEEEDDDDDDDDDGYMIPVKTSEQRYIKKSEFQLRTRPSTPHESYRNEREKRSKSEVFQDFKQMPRDADDIDRSIDGLFDFAYEEFGDGRPFGAVGGLSAAVSTSHLYGAAQASKRKSDYPTTMSSLQQKFMDNLDLETRNHRRRMNLKHDQARQVNSNPNATIRSHNLKKLRPAVRDVFKSASSIHATGAYDLHPVARDALINTFQTPYDQQVDIYSRASGPVLYGSRSSATPYPHHVPHPPPFQNIYGPGFGSQYAESEPCYRHIMRPASAGGPAEMFVKHGDDSAISIGSKGDGGYPNESEYSFNEYMSREDNDGWTPPMEIEGMSVQEVSKSLRYIGMKDRVVLRFSNEQIDGSMLCTLDEKLLKEGFPELNALEVKKIVDFIRGWRPKKS</sequence>
<feature type="domain" description="CABIT" evidence="4">
    <location>
        <begin position="121"/>
        <end position="383"/>
    </location>
</feature>
<comment type="similarity">
    <text evidence="1">Belongs to the GAREM family.</text>
</comment>
<dbReference type="PANTHER" id="PTHR14454:SF11">
    <property type="entry name" value="SERRANO, ISOFORM F"/>
    <property type="match status" value="1"/>
</dbReference>
<dbReference type="InterPro" id="IPR013761">
    <property type="entry name" value="SAM/pointed_sf"/>
</dbReference>
<accession>A0A2C9JWD4</accession>
<evidence type="ECO:0000256" key="2">
    <source>
        <dbReference type="ARBA" id="ARBA00022553"/>
    </source>
</evidence>
<feature type="compositionally biased region" description="Basic and acidic residues" evidence="3">
    <location>
        <begin position="731"/>
        <end position="743"/>
    </location>
</feature>
<dbReference type="Gene3D" id="1.10.150.50">
    <property type="entry name" value="Transcription Factor, Ets-1"/>
    <property type="match status" value="1"/>
</dbReference>
<feature type="compositionally biased region" description="Polar residues" evidence="3">
    <location>
        <begin position="610"/>
        <end position="629"/>
    </location>
</feature>
<protein>
    <recommendedName>
        <fullName evidence="4">CABIT domain-containing protein</fullName>
    </recommendedName>
</protein>
<dbReference type="KEGG" id="bgt:106070650"/>
<evidence type="ECO:0000259" key="4">
    <source>
        <dbReference type="Pfam" id="PF12736"/>
    </source>
</evidence>
<dbReference type="STRING" id="6526.A0A2C9JWD4"/>
<dbReference type="RefSeq" id="XP_013086046.2">
    <property type="nucleotide sequence ID" value="XM_013230592.2"/>
</dbReference>
<dbReference type="VEuPathDB" id="VectorBase:BGLAX_032642"/>
<proteinExistence type="inferred from homology"/>
<dbReference type="InterPro" id="IPR025946">
    <property type="entry name" value="CABIT_dom"/>
</dbReference>
<dbReference type="InterPro" id="IPR052281">
    <property type="entry name" value="GAREM"/>
</dbReference>
<feature type="compositionally biased region" description="Basic and acidic residues" evidence="3">
    <location>
        <begin position="593"/>
        <end position="607"/>
    </location>
</feature>
<evidence type="ECO:0000256" key="1">
    <source>
        <dbReference type="ARBA" id="ARBA00006392"/>
    </source>
</evidence>
<evidence type="ECO:0000256" key="3">
    <source>
        <dbReference type="SAM" id="MobiDB-lite"/>
    </source>
</evidence>
<dbReference type="SUPFAM" id="SSF47769">
    <property type="entry name" value="SAM/Pointed domain"/>
    <property type="match status" value="1"/>
</dbReference>
<organism evidence="5 6">
    <name type="scientific">Biomphalaria glabrata</name>
    <name type="common">Bloodfluke planorb</name>
    <name type="synonym">Freshwater snail</name>
    <dbReference type="NCBI Taxonomy" id="6526"/>
    <lineage>
        <taxon>Eukaryota</taxon>
        <taxon>Metazoa</taxon>
        <taxon>Spiralia</taxon>
        <taxon>Lophotrochozoa</taxon>
        <taxon>Mollusca</taxon>
        <taxon>Gastropoda</taxon>
        <taxon>Heterobranchia</taxon>
        <taxon>Euthyneura</taxon>
        <taxon>Panpulmonata</taxon>
        <taxon>Hygrophila</taxon>
        <taxon>Lymnaeoidea</taxon>
        <taxon>Planorbidae</taxon>
        <taxon>Biomphalaria</taxon>
    </lineage>
</organism>
<feature type="region of interest" description="Disordered" evidence="3">
    <location>
        <begin position="1"/>
        <end position="25"/>
    </location>
</feature>
<dbReference type="Proteomes" id="UP000076420">
    <property type="component" value="Unassembled WGS sequence"/>
</dbReference>
<dbReference type="AlphaFoldDB" id="A0A2C9JWD4"/>
<feature type="compositionally biased region" description="Acidic residues" evidence="3">
    <location>
        <begin position="711"/>
        <end position="723"/>
    </location>
</feature>
<keyword evidence="2" id="KW-0597">Phosphoprotein</keyword>
<reference evidence="5" key="1">
    <citation type="submission" date="2020-05" db="UniProtKB">
        <authorList>
            <consortium name="EnsemblMetazoa"/>
        </authorList>
    </citation>
    <scope>IDENTIFICATION</scope>
    <source>
        <strain evidence="5">BB02</strain>
    </source>
</reference>
<dbReference type="PANTHER" id="PTHR14454">
    <property type="entry name" value="GRB2-ASSOCIATED AND REGULATOR OF MAPK PROTEIN FAMILY MEMBER"/>
    <property type="match status" value="1"/>
</dbReference>
<feature type="region of interest" description="Disordered" evidence="3">
    <location>
        <begin position="104"/>
        <end position="127"/>
    </location>
</feature>
<dbReference type="OrthoDB" id="6077228at2759"/>
<dbReference type="VEuPathDB" id="VectorBase:BGLB009058"/>
<evidence type="ECO:0000313" key="5">
    <source>
        <dbReference type="EnsemblMetazoa" id="BGLB009058-PB"/>
    </source>
</evidence>
<feature type="compositionally biased region" description="Basic and acidic residues" evidence="3">
    <location>
        <begin position="752"/>
        <end position="774"/>
    </location>
</feature>
<gene>
    <name evidence="5" type="primary">106070650</name>
</gene>
<name>A0A2C9JWD4_BIOGL</name>
<feature type="region of interest" description="Disordered" evidence="3">
    <location>
        <begin position="678"/>
        <end position="774"/>
    </location>
</feature>
<dbReference type="Pfam" id="PF12736">
    <property type="entry name" value="CABIT"/>
    <property type="match status" value="1"/>
</dbReference>
<evidence type="ECO:0000313" key="6">
    <source>
        <dbReference type="Proteomes" id="UP000076420"/>
    </source>
</evidence>
<feature type="region of interest" description="Disordered" evidence="3">
    <location>
        <begin position="589"/>
        <end position="645"/>
    </location>
</feature>